<comment type="caution">
    <text evidence="6">The sequence shown here is derived from an EMBL/GenBank/DDBJ whole genome shotgun (WGS) entry which is preliminary data.</text>
</comment>
<keyword evidence="6" id="KW-0808">Transferase</keyword>
<evidence type="ECO:0000313" key="7">
    <source>
        <dbReference type="Proteomes" id="UP001221189"/>
    </source>
</evidence>
<dbReference type="Pfam" id="PF05228">
    <property type="entry name" value="CHASE4"/>
    <property type="match status" value="1"/>
</dbReference>
<name>A0ABT5K878_9BURK</name>
<dbReference type="RefSeq" id="WP_273598551.1">
    <property type="nucleotide sequence ID" value="NZ_JAQQXT010000001.1"/>
</dbReference>
<gene>
    <name evidence="6" type="ORF">PRZ03_00670</name>
</gene>
<reference evidence="6 7" key="1">
    <citation type="submission" date="2022-10" db="EMBL/GenBank/DDBJ databases">
        <title>Paucibacter sp. hw1 Genome sequencing.</title>
        <authorList>
            <person name="Park S."/>
        </authorList>
    </citation>
    <scope>NUCLEOTIDE SEQUENCE [LARGE SCALE GENOMIC DNA]</scope>
    <source>
        <strain evidence="7">hw1</strain>
    </source>
</reference>
<dbReference type="InterPro" id="IPR007892">
    <property type="entry name" value="CHASE4"/>
</dbReference>
<keyword evidence="3" id="KW-0472">Membrane</keyword>
<dbReference type="PANTHER" id="PTHR45138">
    <property type="entry name" value="REGULATORY COMPONENTS OF SENSORY TRANSDUCTION SYSTEM"/>
    <property type="match status" value="1"/>
</dbReference>
<dbReference type="NCBIfam" id="TIGR00254">
    <property type="entry name" value="GGDEF"/>
    <property type="match status" value="1"/>
</dbReference>
<dbReference type="Pfam" id="PF00990">
    <property type="entry name" value="GGDEF"/>
    <property type="match status" value="1"/>
</dbReference>
<evidence type="ECO:0000256" key="1">
    <source>
        <dbReference type="ARBA" id="ARBA00012528"/>
    </source>
</evidence>
<feature type="domain" description="GGDEF" evidence="5">
    <location>
        <begin position="387"/>
        <end position="520"/>
    </location>
</feature>
<evidence type="ECO:0000256" key="3">
    <source>
        <dbReference type="SAM" id="Phobius"/>
    </source>
</evidence>
<dbReference type="GO" id="GO:0052621">
    <property type="term" value="F:diguanylate cyclase activity"/>
    <property type="evidence" value="ECO:0007669"/>
    <property type="project" value="UniProtKB-EC"/>
</dbReference>
<protein>
    <recommendedName>
        <fullName evidence="1">diguanylate cyclase</fullName>
        <ecNumber evidence="1">2.7.7.65</ecNumber>
    </recommendedName>
</protein>
<feature type="domain" description="HAMP" evidence="4">
    <location>
        <begin position="298"/>
        <end position="351"/>
    </location>
</feature>
<keyword evidence="3" id="KW-0812">Transmembrane</keyword>
<sequence>MGIRFKLLLTFVLGFGLMALVSLNLLQGSLEASYQSIEKRELASHVSRLVQSIESELEHLNSLTRDWAVWSEMYRFVQQPDPAWAQDSLGPQALVTADLSLIMVYDRQGRLVHFNTNPRLNRPAGETPVWLEQQIKPYIALIKDGHAAPTCGLMKAEIGLMLGCWAHIRRSDASGEFSGSVVMGRLLDADLLAKLSKQTRLPFQLEAPAEAKPDMLVWPDFVAASLLGSGEVRSSESPGLYHLALPVQDLLKRDVAQLALSVPRDVHAQGLLVYQQVRRQLLWTALVMACLMAVAVHLLLVRRLRRFTRQLVTLAKTQTWKTRIKVSGADELSTLSGHVNHLLSLIETQVDSLQQLSLTDALTGLTNRRGFDERLALELSNKCRGERKLALLMLDVDHFKLYNDHYGHPAGDAALKLVAQVLQAALRRGGDMAARIGGEEFALLLPETDAEGAQEVVKRLRQHLQQLALPHAASPVAPILSLSVGIALAADESPAALMARADQALYQAKQDGRDRAVLAE</sequence>
<dbReference type="Gene3D" id="3.30.70.270">
    <property type="match status" value="1"/>
</dbReference>
<feature type="transmembrane region" description="Helical" evidence="3">
    <location>
        <begin position="281"/>
        <end position="301"/>
    </location>
</feature>
<dbReference type="InterPro" id="IPR029787">
    <property type="entry name" value="Nucleotide_cyclase"/>
</dbReference>
<evidence type="ECO:0000256" key="2">
    <source>
        <dbReference type="ARBA" id="ARBA00034247"/>
    </source>
</evidence>
<organism evidence="6 7">
    <name type="scientific">Roseateles albus</name>
    <dbReference type="NCBI Taxonomy" id="2987525"/>
    <lineage>
        <taxon>Bacteria</taxon>
        <taxon>Pseudomonadati</taxon>
        <taxon>Pseudomonadota</taxon>
        <taxon>Betaproteobacteria</taxon>
        <taxon>Burkholderiales</taxon>
        <taxon>Sphaerotilaceae</taxon>
        <taxon>Roseateles</taxon>
    </lineage>
</organism>
<dbReference type="CDD" id="cd01949">
    <property type="entry name" value="GGDEF"/>
    <property type="match status" value="1"/>
</dbReference>
<keyword evidence="3" id="KW-1133">Transmembrane helix</keyword>
<dbReference type="SMART" id="SM00267">
    <property type="entry name" value="GGDEF"/>
    <property type="match status" value="1"/>
</dbReference>
<dbReference type="InterPro" id="IPR000160">
    <property type="entry name" value="GGDEF_dom"/>
</dbReference>
<evidence type="ECO:0000259" key="5">
    <source>
        <dbReference type="PROSITE" id="PS50887"/>
    </source>
</evidence>
<dbReference type="SUPFAM" id="SSF55073">
    <property type="entry name" value="Nucleotide cyclase"/>
    <property type="match status" value="1"/>
</dbReference>
<dbReference type="PANTHER" id="PTHR45138:SF9">
    <property type="entry name" value="DIGUANYLATE CYCLASE DGCM-RELATED"/>
    <property type="match status" value="1"/>
</dbReference>
<evidence type="ECO:0000259" key="4">
    <source>
        <dbReference type="PROSITE" id="PS50885"/>
    </source>
</evidence>
<dbReference type="InterPro" id="IPR050469">
    <property type="entry name" value="Diguanylate_Cyclase"/>
</dbReference>
<dbReference type="EC" id="2.7.7.65" evidence="1"/>
<comment type="catalytic activity">
    <reaction evidence="2">
        <text>2 GTP = 3',3'-c-di-GMP + 2 diphosphate</text>
        <dbReference type="Rhea" id="RHEA:24898"/>
        <dbReference type="ChEBI" id="CHEBI:33019"/>
        <dbReference type="ChEBI" id="CHEBI:37565"/>
        <dbReference type="ChEBI" id="CHEBI:58805"/>
        <dbReference type="EC" id="2.7.7.65"/>
    </reaction>
</comment>
<dbReference type="InterPro" id="IPR003660">
    <property type="entry name" value="HAMP_dom"/>
</dbReference>
<evidence type="ECO:0000313" key="6">
    <source>
        <dbReference type="EMBL" id="MDC8770063.1"/>
    </source>
</evidence>
<accession>A0ABT5K878</accession>
<dbReference type="PROSITE" id="PS50887">
    <property type="entry name" value="GGDEF"/>
    <property type="match status" value="1"/>
</dbReference>
<keyword evidence="7" id="KW-1185">Reference proteome</keyword>
<dbReference type="EMBL" id="JAQQXT010000001">
    <property type="protein sequence ID" value="MDC8770063.1"/>
    <property type="molecule type" value="Genomic_DNA"/>
</dbReference>
<proteinExistence type="predicted"/>
<keyword evidence="6" id="KW-0548">Nucleotidyltransferase</keyword>
<dbReference type="Proteomes" id="UP001221189">
    <property type="component" value="Unassembled WGS sequence"/>
</dbReference>
<dbReference type="PROSITE" id="PS50885">
    <property type="entry name" value="HAMP"/>
    <property type="match status" value="1"/>
</dbReference>
<dbReference type="InterPro" id="IPR043128">
    <property type="entry name" value="Rev_trsase/Diguanyl_cyclase"/>
</dbReference>